<dbReference type="Gene3D" id="3.40.50.620">
    <property type="entry name" value="HUPs"/>
    <property type="match status" value="1"/>
</dbReference>
<dbReference type="Proteomes" id="UP000051586">
    <property type="component" value="Unassembled WGS sequence"/>
</dbReference>
<dbReference type="PANTHER" id="PTHR37825:SF1">
    <property type="entry name" value="TRNA(MET) CYTIDINE ACETATE LIGASE"/>
    <property type="match status" value="1"/>
</dbReference>
<dbReference type="HAMAP" id="MF_01539">
    <property type="entry name" value="TmcAL"/>
    <property type="match status" value="1"/>
</dbReference>
<sequence>MTALTAVGIVTEYDPFHNGHAWQVRQARLQTNADVTVAVMSSNWMQRGEPAIFDKWTRARWALQAGVDLVIELPVGSAVQPASIFAEQAIQRLAALHCQFLAFGCEHPDWNFTRFSTWKLTTSSVQTTYNAPFAANFQKDLLQQHGLQLDEPNDTLGFWYAQAVGKLQQPLHLVPLPRLKSHHNDATIAGTIASGTAIRQSIYEGELQQASQAMPVTATALQSQPAISWNAFWPLLQYQLTQSSLAQLRRIYQMTEGLEQRLQQAALQAVSFQDFLNKAKTKRYTYARLQRLAVYTLLQVTDQILEHQPASIRILGMTAKGQAYLHQVHGQTDLPMITRVSKRALQHQLWLEWKAGLLTEQVTHLRQDLYRQPIRIDDTPSRSRP</sequence>
<evidence type="ECO:0000313" key="4">
    <source>
        <dbReference type="EMBL" id="KRM91827.1"/>
    </source>
</evidence>
<evidence type="ECO:0000256" key="3">
    <source>
        <dbReference type="HAMAP-Rule" id="MF_01539"/>
    </source>
</evidence>
<comment type="subcellular location">
    <subcellularLocation>
        <location evidence="3">Cytoplasm</location>
    </subcellularLocation>
</comment>
<dbReference type="AlphaFoldDB" id="A0A0R2CW90"/>
<dbReference type="GO" id="GO:0000049">
    <property type="term" value="F:tRNA binding"/>
    <property type="evidence" value="ECO:0007669"/>
    <property type="project" value="UniProtKB-KW"/>
</dbReference>
<comment type="caution">
    <text evidence="4">The sequence shown here is derived from an EMBL/GenBank/DDBJ whole genome shotgun (WGS) entry which is preliminary data.</text>
</comment>
<evidence type="ECO:0000313" key="5">
    <source>
        <dbReference type="Proteomes" id="UP000051586"/>
    </source>
</evidence>
<dbReference type="EC" id="6.3.4.-" evidence="3"/>
<name>A0A0R2CW90_9LACO</name>
<keyword evidence="2 3" id="KW-0819">tRNA processing</keyword>
<dbReference type="GO" id="GO:0016879">
    <property type="term" value="F:ligase activity, forming carbon-nitrogen bonds"/>
    <property type="evidence" value="ECO:0007669"/>
    <property type="project" value="UniProtKB-UniRule"/>
</dbReference>
<comment type="similarity">
    <text evidence="3">Belongs to the TmcAL family.</text>
</comment>
<keyword evidence="3" id="KW-0694">RNA-binding</keyword>
<keyword evidence="3" id="KW-0067">ATP-binding</keyword>
<evidence type="ECO:0000256" key="2">
    <source>
        <dbReference type="ARBA" id="ARBA00022694"/>
    </source>
</evidence>
<accession>A0A0R2CW90</accession>
<gene>
    <name evidence="3" type="primary">tmcAL</name>
    <name evidence="4" type="ORF">FC87_GL000652</name>
</gene>
<proteinExistence type="inferred from homology"/>
<dbReference type="EMBL" id="AYZI01000003">
    <property type="protein sequence ID" value="KRM91827.1"/>
    <property type="molecule type" value="Genomic_DNA"/>
</dbReference>
<dbReference type="RefSeq" id="WP_054689576.1">
    <property type="nucleotide sequence ID" value="NZ_AYZI01000003.1"/>
</dbReference>
<dbReference type="GO" id="GO:0005524">
    <property type="term" value="F:ATP binding"/>
    <property type="evidence" value="ECO:0007669"/>
    <property type="project" value="UniProtKB-KW"/>
</dbReference>
<feature type="binding site" evidence="3">
    <location>
        <position position="153"/>
    </location>
    <ligand>
        <name>ATP</name>
        <dbReference type="ChEBI" id="CHEBI:30616"/>
    </ligand>
</feature>
<protein>
    <recommendedName>
        <fullName evidence="3">tRNA(Met) cytidine acetate ligase</fullName>
        <ecNumber evidence="3">6.3.4.-</ecNumber>
    </recommendedName>
</protein>
<dbReference type="Pfam" id="PF05636">
    <property type="entry name" value="HIGH_NTase1"/>
    <property type="match status" value="1"/>
</dbReference>
<keyword evidence="3" id="KW-0963">Cytoplasm</keyword>
<organism evidence="4 5">
    <name type="scientific">Fructilactobacillus florum DSM 22689 = JCM 16035</name>
    <dbReference type="NCBI Taxonomy" id="1423745"/>
    <lineage>
        <taxon>Bacteria</taxon>
        <taxon>Bacillati</taxon>
        <taxon>Bacillota</taxon>
        <taxon>Bacilli</taxon>
        <taxon>Lactobacillales</taxon>
        <taxon>Lactobacillaceae</taxon>
        <taxon>Fructilactobacillus</taxon>
    </lineage>
</organism>
<evidence type="ECO:0000256" key="1">
    <source>
        <dbReference type="ARBA" id="ARBA00022598"/>
    </source>
</evidence>
<comment type="catalytic activity">
    <reaction evidence="3">
        <text>cytidine(34) in elongator tRNA(Met) + acetate + ATP = N(4)-acetylcytidine(34) in elongator tRNA(Met) + AMP + diphosphate</text>
        <dbReference type="Rhea" id="RHEA:58144"/>
        <dbReference type="Rhea" id="RHEA-COMP:10693"/>
        <dbReference type="Rhea" id="RHEA-COMP:10694"/>
        <dbReference type="ChEBI" id="CHEBI:30089"/>
        <dbReference type="ChEBI" id="CHEBI:30616"/>
        <dbReference type="ChEBI" id="CHEBI:33019"/>
        <dbReference type="ChEBI" id="CHEBI:74900"/>
        <dbReference type="ChEBI" id="CHEBI:82748"/>
        <dbReference type="ChEBI" id="CHEBI:456215"/>
    </reaction>
</comment>
<comment type="caution">
    <text evidence="3">Lacks conserved residue(s) required for the propagation of feature annotation.</text>
</comment>
<dbReference type="PANTHER" id="PTHR37825">
    <property type="entry name" value="TRNA(MET) CYTIDINE ACETATE LIGASE"/>
    <property type="match status" value="1"/>
</dbReference>
<dbReference type="GO" id="GO:0006400">
    <property type="term" value="P:tRNA modification"/>
    <property type="evidence" value="ECO:0007669"/>
    <property type="project" value="UniProtKB-UniRule"/>
</dbReference>
<feature type="binding site" evidence="3">
    <location>
        <begin position="10"/>
        <end position="23"/>
    </location>
    <ligand>
        <name>ATP</name>
        <dbReference type="ChEBI" id="CHEBI:30616"/>
    </ligand>
</feature>
<dbReference type="STRING" id="1423745.GCA_001311215_00056"/>
<dbReference type="PATRIC" id="fig|1423745.4.peg.692"/>
<feature type="binding site" evidence="3">
    <location>
        <position position="178"/>
    </location>
    <ligand>
        <name>ATP</name>
        <dbReference type="ChEBI" id="CHEBI:30616"/>
    </ligand>
</feature>
<keyword evidence="1 3" id="KW-0436">Ligase</keyword>
<keyword evidence="3" id="KW-0547">Nucleotide-binding</keyword>
<dbReference type="NCBIfam" id="NF010191">
    <property type="entry name" value="PRK13670.1"/>
    <property type="match status" value="1"/>
</dbReference>
<comment type="function">
    <text evidence="3">Catalyzes the formation of N(4)-acetylcytidine (ac(4)C) at the wobble position of elongator tRNA(Met), using acetate and ATP as substrates. First activates an acetate ion to form acetyladenylate (Ac-AMP) and then transfers the acetyl group to tRNA to form ac(4)C34.</text>
</comment>
<feature type="binding site" evidence="3">
    <location>
        <position position="104"/>
    </location>
    <ligand>
        <name>ATP</name>
        <dbReference type="ChEBI" id="CHEBI:30616"/>
    </ligand>
</feature>
<keyword evidence="3" id="KW-0820">tRNA-binding</keyword>
<dbReference type="InterPro" id="IPR008513">
    <property type="entry name" value="tRNA(Met)_cyd_acetate_ligase"/>
</dbReference>
<dbReference type="SUPFAM" id="SSF52374">
    <property type="entry name" value="Nucleotidylyl transferase"/>
    <property type="match status" value="1"/>
</dbReference>
<dbReference type="GO" id="GO:0005737">
    <property type="term" value="C:cytoplasm"/>
    <property type="evidence" value="ECO:0007669"/>
    <property type="project" value="UniProtKB-SubCell"/>
</dbReference>
<reference evidence="4 5" key="1">
    <citation type="journal article" date="2015" name="Genome Announc.">
        <title>Expanding the biotechnology potential of lactobacilli through comparative genomics of 213 strains and associated genera.</title>
        <authorList>
            <person name="Sun Z."/>
            <person name="Harris H.M."/>
            <person name="McCann A."/>
            <person name="Guo C."/>
            <person name="Argimon S."/>
            <person name="Zhang W."/>
            <person name="Yang X."/>
            <person name="Jeffery I.B."/>
            <person name="Cooney J.C."/>
            <person name="Kagawa T.F."/>
            <person name="Liu W."/>
            <person name="Song Y."/>
            <person name="Salvetti E."/>
            <person name="Wrobel A."/>
            <person name="Rasinkangas P."/>
            <person name="Parkhill J."/>
            <person name="Rea M.C."/>
            <person name="O'Sullivan O."/>
            <person name="Ritari J."/>
            <person name="Douillard F.P."/>
            <person name="Paul Ross R."/>
            <person name="Yang R."/>
            <person name="Briner A.E."/>
            <person name="Felis G.E."/>
            <person name="de Vos W.M."/>
            <person name="Barrangou R."/>
            <person name="Klaenhammer T.R."/>
            <person name="Caufield P.W."/>
            <person name="Cui Y."/>
            <person name="Zhang H."/>
            <person name="O'Toole P.W."/>
        </authorList>
    </citation>
    <scope>NUCLEOTIDE SEQUENCE [LARGE SCALE GENOMIC DNA]</scope>
    <source>
        <strain evidence="4 5">DSM 22689</strain>
    </source>
</reference>
<dbReference type="InterPro" id="IPR014729">
    <property type="entry name" value="Rossmann-like_a/b/a_fold"/>
</dbReference>